<evidence type="ECO:0000256" key="1">
    <source>
        <dbReference type="SAM" id="MobiDB-lite"/>
    </source>
</evidence>
<dbReference type="EMBL" id="KZ613469">
    <property type="protein sequence ID" value="PMD25786.1"/>
    <property type="molecule type" value="Genomic_DNA"/>
</dbReference>
<evidence type="ECO:0000313" key="3">
    <source>
        <dbReference type="Proteomes" id="UP000235672"/>
    </source>
</evidence>
<reference evidence="2 3" key="1">
    <citation type="submission" date="2016-05" db="EMBL/GenBank/DDBJ databases">
        <title>A degradative enzymes factory behind the ericoid mycorrhizal symbiosis.</title>
        <authorList>
            <consortium name="DOE Joint Genome Institute"/>
            <person name="Martino E."/>
            <person name="Morin E."/>
            <person name="Grelet G."/>
            <person name="Kuo A."/>
            <person name="Kohler A."/>
            <person name="Daghino S."/>
            <person name="Barry K."/>
            <person name="Choi C."/>
            <person name="Cichocki N."/>
            <person name="Clum A."/>
            <person name="Copeland A."/>
            <person name="Hainaut M."/>
            <person name="Haridas S."/>
            <person name="Labutti K."/>
            <person name="Lindquist E."/>
            <person name="Lipzen A."/>
            <person name="Khouja H.-R."/>
            <person name="Murat C."/>
            <person name="Ohm R."/>
            <person name="Olson A."/>
            <person name="Spatafora J."/>
            <person name="Veneault-Fourrey C."/>
            <person name="Henrissat B."/>
            <person name="Grigoriev I."/>
            <person name="Martin F."/>
            <person name="Perotto S."/>
        </authorList>
    </citation>
    <scope>NUCLEOTIDE SEQUENCE [LARGE SCALE GENOMIC DNA]</scope>
    <source>
        <strain evidence="2 3">UAMH 7357</strain>
    </source>
</reference>
<feature type="compositionally biased region" description="Basic and acidic residues" evidence="1">
    <location>
        <begin position="122"/>
        <end position="132"/>
    </location>
</feature>
<feature type="region of interest" description="Disordered" evidence="1">
    <location>
        <begin position="68"/>
        <end position="141"/>
    </location>
</feature>
<dbReference type="STRING" id="1745343.A0A2J6QHP5"/>
<accession>A0A2J6QHP5</accession>
<feature type="compositionally biased region" description="Acidic residues" evidence="1">
    <location>
        <begin position="325"/>
        <end position="334"/>
    </location>
</feature>
<dbReference type="AlphaFoldDB" id="A0A2J6QHP5"/>
<organism evidence="2 3">
    <name type="scientific">Hyaloscypha hepaticicola</name>
    <dbReference type="NCBI Taxonomy" id="2082293"/>
    <lineage>
        <taxon>Eukaryota</taxon>
        <taxon>Fungi</taxon>
        <taxon>Dikarya</taxon>
        <taxon>Ascomycota</taxon>
        <taxon>Pezizomycotina</taxon>
        <taxon>Leotiomycetes</taxon>
        <taxon>Helotiales</taxon>
        <taxon>Hyaloscyphaceae</taxon>
        <taxon>Hyaloscypha</taxon>
    </lineage>
</organism>
<feature type="compositionally biased region" description="Polar residues" evidence="1">
    <location>
        <begin position="71"/>
        <end position="84"/>
    </location>
</feature>
<sequence length="370" mass="41165">MVYDPKAPLQGEYPTCTGPSKVKRLLGSCFASWGSLLGLEYITSIFQNKHLTNQPSCTTRHRGTFQHAMAPSQTRGRHGTSSLSPAPYVPRSGRAYPQGVAKATQSRYDRHSRPAPRPSQHARRENARREQASRPAHVRPACDGPYDNFFPDDPSEIFLFAFTHKHLSFIQKLLEQTLFYWSEAWLPRLLDQEGWETPEEGELNMWQPALRNHSAPAEAFSRSAGMNQRVLESLLHNNMRFIRHAAVHRKPTPIFTLRRMLADAQQLTTGLREASRGDKLKAIAMALQTGDMKKIEEIMVSSDTASGDGERRSTPKPAPVTIDLTGDDDDDDDGGKDNGGKDVGGSDHGDVAPVTTNPAERLIIDLTDDD</sequence>
<keyword evidence="3" id="KW-1185">Reference proteome</keyword>
<gene>
    <name evidence="2" type="ORF">NA56DRAFT_698851</name>
</gene>
<proteinExistence type="predicted"/>
<name>A0A2J6QHP5_9HELO</name>
<feature type="region of interest" description="Disordered" evidence="1">
    <location>
        <begin position="302"/>
        <end position="370"/>
    </location>
</feature>
<dbReference type="OrthoDB" id="5324651at2759"/>
<protein>
    <submittedName>
        <fullName evidence="2">Uncharacterized protein</fullName>
    </submittedName>
</protein>
<dbReference type="Proteomes" id="UP000235672">
    <property type="component" value="Unassembled WGS sequence"/>
</dbReference>
<feature type="compositionally biased region" description="Basic and acidic residues" evidence="1">
    <location>
        <begin position="335"/>
        <end position="350"/>
    </location>
</feature>
<evidence type="ECO:0000313" key="2">
    <source>
        <dbReference type="EMBL" id="PMD25786.1"/>
    </source>
</evidence>